<proteinExistence type="predicted"/>
<dbReference type="Proteomes" id="UP001184614">
    <property type="component" value="Unassembled WGS sequence"/>
</dbReference>
<evidence type="ECO:0000313" key="1">
    <source>
        <dbReference type="EMBL" id="MDR6434598.1"/>
    </source>
</evidence>
<reference evidence="1 2" key="1">
    <citation type="submission" date="2023-07" db="EMBL/GenBank/DDBJ databases">
        <title>Sorghum-associated microbial communities from plants grown in Nebraska, USA.</title>
        <authorList>
            <person name="Schachtman D."/>
        </authorList>
    </citation>
    <scope>NUCLEOTIDE SEQUENCE [LARGE SCALE GENOMIC DNA]</scope>
    <source>
        <strain evidence="1 2">DS1730</strain>
    </source>
</reference>
<name>A0ABU1MFC1_9HYPH</name>
<gene>
    <name evidence="1" type="ORF">J2782_004351</name>
</gene>
<protein>
    <submittedName>
        <fullName evidence="1">Uncharacterized protein</fullName>
    </submittedName>
</protein>
<evidence type="ECO:0000313" key="2">
    <source>
        <dbReference type="Proteomes" id="UP001184614"/>
    </source>
</evidence>
<feature type="non-terminal residue" evidence="1">
    <location>
        <position position="44"/>
    </location>
</feature>
<sequence>MIGEGDATPVWLVNELISRRRRATIVAPLIKLGQKLTDDEGKIF</sequence>
<comment type="caution">
    <text evidence="1">The sequence shown here is derived from an EMBL/GenBank/DDBJ whole genome shotgun (WGS) entry which is preliminary data.</text>
</comment>
<organism evidence="1 2">
    <name type="scientific">Brucella pseudogrignonensis</name>
    <dbReference type="NCBI Taxonomy" id="419475"/>
    <lineage>
        <taxon>Bacteria</taxon>
        <taxon>Pseudomonadati</taxon>
        <taxon>Pseudomonadota</taxon>
        <taxon>Alphaproteobacteria</taxon>
        <taxon>Hyphomicrobiales</taxon>
        <taxon>Brucellaceae</taxon>
        <taxon>Brucella/Ochrobactrum group</taxon>
        <taxon>Brucella</taxon>
    </lineage>
</organism>
<keyword evidence="2" id="KW-1185">Reference proteome</keyword>
<accession>A0ABU1MFC1</accession>
<dbReference type="EMBL" id="JAVDQT010000013">
    <property type="protein sequence ID" value="MDR6434598.1"/>
    <property type="molecule type" value="Genomic_DNA"/>
</dbReference>